<dbReference type="PANTHER" id="PTHR43156:SF2">
    <property type="entry name" value="STAGE II SPORULATION PROTEIN E"/>
    <property type="match status" value="1"/>
</dbReference>
<dbReference type="SMART" id="SM00304">
    <property type="entry name" value="HAMP"/>
    <property type="match status" value="1"/>
</dbReference>
<dbReference type="Gene3D" id="3.60.40.10">
    <property type="entry name" value="PPM-type phosphatase domain"/>
    <property type="match status" value="1"/>
</dbReference>
<dbReference type="Pfam" id="PF07228">
    <property type="entry name" value="SpoIIE"/>
    <property type="match status" value="1"/>
</dbReference>
<keyword evidence="2" id="KW-0812">Transmembrane</keyword>
<dbReference type="GO" id="GO:0016020">
    <property type="term" value="C:membrane"/>
    <property type="evidence" value="ECO:0007669"/>
    <property type="project" value="InterPro"/>
</dbReference>
<dbReference type="InterPro" id="IPR052016">
    <property type="entry name" value="Bact_Sigma-Reg"/>
</dbReference>
<sequence>MAEVRGVAAGGERLPRGEARDALAAHLLTAHTALARDVLSLRVALLSREEPTDRMLASAFQARRYASLLLDSLSLNRAILGRLAVEEGASSRTELLGQAARNEERATFALELLEGEADGGLTAVREPLDALSRIHSAGYRRAEQSLIRALAAGEAAPESLARWQALSVRATEAGTALLEVLFQESRDRIEAQRERALWIAVLWSSLLLLGVAAVMLGVRAVAHRVLSPLGRIQASMMALAQGDLDAPLPEKGQGDEMAAMTDALRVFKANAIRRARLQDERLALHERLQATYRQLRADMEAAGAVQTALLPAPARIGGVRFLGRLRPSHLISGDSFDVLRQPNGAVHFFLVDVAGHGAASALVSVASHYTLVQAIQRRQAGESLADVVAGVNRDWPDHLPYFTLVMGELRPESGEGALVQAGHPSPVLLRRGDGVEALGQGGLPVGILPHADYEEIRFPFGPGDRLVVYSDGLTEAEDREKQPFGEERLHQLLQSHHEDEAGPLMEAVTAAVQHWRVSEDLDDDMTLLILEATQDERD</sequence>
<protein>
    <submittedName>
        <fullName evidence="4">Serine phosphatase RsbU, regulator of sigma subunit</fullName>
    </submittedName>
</protein>
<dbReference type="GO" id="GO:0007165">
    <property type="term" value="P:signal transduction"/>
    <property type="evidence" value="ECO:0007669"/>
    <property type="project" value="InterPro"/>
</dbReference>
<evidence type="ECO:0000256" key="1">
    <source>
        <dbReference type="ARBA" id="ARBA00022801"/>
    </source>
</evidence>
<dbReference type="GO" id="GO:0016791">
    <property type="term" value="F:phosphatase activity"/>
    <property type="evidence" value="ECO:0007669"/>
    <property type="project" value="TreeGrafter"/>
</dbReference>
<evidence type="ECO:0000256" key="2">
    <source>
        <dbReference type="SAM" id="Phobius"/>
    </source>
</evidence>
<dbReference type="InterPro" id="IPR001932">
    <property type="entry name" value="PPM-type_phosphatase-like_dom"/>
</dbReference>
<reference evidence="4" key="1">
    <citation type="submission" date="2020-02" db="EMBL/GenBank/DDBJ databases">
        <authorList>
            <person name="Meier V. D."/>
        </authorList>
    </citation>
    <scope>NUCLEOTIDE SEQUENCE</scope>
    <source>
        <strain evidence="4">AVDCRST_MAG15</strain>
    </source>
</reference>
<dbReference type="Gene3D" id="6.10.340.10">
    <property type="match status" value="1"/>
</dbReference>
<organism evidence="4">
    <name type="scientific">uncultured Rubellimicrobium sp</name>
    <dbReference type="NCBI Taxonomy" id="543078"/>
    <lineage>
        <taxon>Bacteria</taxon>
        <taxon>Pseudomonadati</taxon>
        <taxon>Pseudomonadota</taxon>
        <taxon>Alphaproteobacteria</taxon>
        <taxon>Rhodobacterales</taxon>
        <taxon>Roseobacteraceae</taxon>
        <taxon>Rubellimicrobium</taxon>
        <taxon>environmental samples</taxon>
    </lineage>
</organism>
<keyword evidence="1" id="KW-0378">Hydrolase</keyword>
<dbReference type="SUPFAM" id="SSF81606">
    <property type="entry name" value="PP2C-like"/>
    <property type="match status" value="1"/>
</dbReference>
<dbReference type="InterPro" id="IPR003660">
    <property type="entry name" value="HAMP_dom"/>
</dbReference>
<dbReference type="CDD" id="cd06225">
    <property type="entry name" value="HAMP"/>
    <property type="match status" value="1"/>
</dbReference>
<dbReference type="Pfam" id="PF00672">
    <property type="entry name" value="HAMP"/>
    <property type="match status" value="1"/>
</dbReference>
<dbReference type="SMART" id="SM00331">
    <property type="entry name" value="PP2C_SIG"/>
    <property type="match status" value="1"/>
</dbReference>
<evidence type="ECO:0000313" key="4">
    <source>
        <dbReference type="EMBL" id="CAA9389328.1"/>
    </source>
</evidence>
<evidence type="ECO:0000259" key="3">
    <source>
        <dbReference type="PROSITE" id="PS50885"/>
    </source>
</evidence>
<feature type="transmembrane region" description="Helical" evidence="2">
    <location>
        <begin position="196"/>
        <end position="218"/>
    </location>
</feature>
<dbReference type="SUPFAM" id="SSF158472">
    <property type="entry name" value="HAMP domain-like"/>
    <property type="match status" value="1"/>
</dbReference>
<accession>A0A6J4NIR2</accession>
<gene>
    <name evidence="4" type="ORF">AVDCRST_MAG15-436</name>
</gene>
<keyword evidence="2" id="KW-0472">Membrane</keyword>
<dbReference type="PANTHER" id="PTHR43156">
    <property type="entry name" value="STAGE II SPORULATION PROTEIN E-RELATED"/>
    <property type="match status" value="1"/>
</dbReference>
<dbReference type="EMBL" id="CADCUU010000054">
    <property type="protein sequence ID" value="CAA9389328.1"/>
    <property type="molecule type" value="Genomic_DNA"/>
</dbReference>
<feature type="domain" description="HAMP" evidence="3">
    <location>
        <begin position="223"/>
        <end position="276"/>
    </location>
</feature>
<dbReference type="InterPro" id="IPR036457">
    <property type="entry name" value="PPM-type-like_dom_sf"/>
</dbReference>
<name>A0A6J4NIR2_9RHOB</name>
<keyword evidence="2" id="KW-1133">Transmembrane helix</keyword>
<dbReference type="PROSITE" id="PS50885">
    <property type="entry name" value="HAMP"/>
    <property type="match status" value="1"/>
</dbReference>
<dbReference type="AlphaFoldDB" id="A0A6J4NIR2"/>
<proteinExistence type="predicted"/>